<protein>
    <recommendedName>
        <fullName evidence="3">TBC1 domain family member 13</fullName>
    </recommendedName>
</protein>
<keyword evidence="2" id="KW-1185">Reference proteome</keyword>
<evidence type="ECO:0008006" key="3">
    <source>
        <dbReference type="Google" id="ProtNLM"/>
    </source>
</evidence>
<proteinExistence type="predicted"/>
<evidence type="ECO:0000313" key="2">
    <source>
        <dbReference type="Proteomes" id="UP001187315"/>
    </source>
</evidence>
<comment type="caution">
    <text evidence="1">The sequence shown here is derived from an EMBL/GenBank/DDBJ whole genome shotgun (WGS) entry which is preliminary data.</text>
</comment>
<sequence length="84" mass="9322">MSSSYKNRIQEFKTALSEEKLDLKALRELCFAGIPFEGGIRSLCWKILLNYLPPGPDIMGLVPEEAEGDLFPVSKGDDHPAGNR</sequence>
<gene>
    <name evidence="1" type="ORF">Q7C36_018673</name>
</gene>
<accession>A0AA88M1H8</accession>
<reference evidence="1" key="1">
    <citation type="submission" date="2023-08" db="EMBL/GenBank/DDBJ databases">
        <title>Pelteobagrus vachellii genome.</title>
        <authorList>
            <person name="Liu H."/>
        </authorList>
    </citation>
    <scope>NUCLEOTIDE SEQUENCE</scope>
    <source>
        <strain evidence="1">PRFRI_2022a</strain>
        <tissue evidence="1">Muscle</tissue>
    </source>
</reference>
<organism evidence="1 2">
    <name type="scientific">Tachysurus vachellii</name>
    <name type="common">Darkbarbel catfish</name>
    <name type="synonym">Pelteobagrus vachellii</name>
    <dbReference type="NCBI Taxonomy" id="175792"/>
    <lineage>
        <taxon>Eukaryota</taxon>
        <taxon>Metazoa</taxon>
        <taxon>Chordata</taxon>
        <taxon>Craniata</taxon>
        <taxon>Vertebrata</taxon>
        <taxon>Euteleostomi</taxon>
        <taxon>Actinopterygii</taxon>
        <taxon>Neopterygii</taxon>
        <taxon>Teleostei</taxon>
        <taxon>Ostariophysi</taxon>
        <taxon>Siluriformes</taxon>
        <taxon>Bagridae</taxon>
        <taxon>Tachysurus</taxon>
    </lineage>
</organism>
<evidence type="ECO:0000313" key="1">
    <source>
        <dbReference type="EMBL" id="KAK2827747.1"/>
    </source>
</evidence>
<name>A0AA88M1H8_TACVA</name>
<dbReference type="Gene3D" id="1.10.10.750">
    <property type="entry name" value="Ypt/Rab-GAP domain of gyp1p, domain 1"/>
    <property type="match status" value="1"/>
</dbReference>
<dbReference type="EMBL" id="JAVHJS010000019">
    <property type="protein sequence ID" value="KAK2827747.1"/>
    <property type="molecule type" value="Genomic_DNA"/>
</dbReference>
<dbReference type="Proteomes" id="UP001187315">
    <property type="component" value="Unassembled WGS sequence"/>
</dbReference>
<dbReference type="InterPro" id="IPR035969">
    <property type="entry name" value="Rab-GAP_TBC_sf"/>
</dbReference>
<dbReference type="AlphaFoldDB" id="A0AA88M1H8"/>
<dbReference type="SUPFAM" id="SSF47923">
    <property type="entry name" value="Ypt/Rab-GAP domain of gyp1p"/>
    <property type="match status" value="1"/>
</dbReference>